<sequence>MMKTKIELLWDELRNKRDTSLITNSEFLLLRVNTKGSHIINAGIADSGKLMLALEVDIRPPDIGLETRSLVYFRHQRANGKWLMVLRLDGDELEQVFGRLCQDLIDEAEQVITQTKLISLFQNRLSLWKKLFQMGNNGCLEKYQVKGLIAELLALQSLLGDTNDQMEEAVYAWVGPLKRDQDFVFVDRAIEVKAIAPSVEHVGISSIDQLDSKDPLELWIFTLQDASPSDLTSICIIDLVTDLEGQLAKAGHRLLSQFRRLLLESGYIEQECYEAYRFNLKECSKYHVVEGFPRLTHLSLPTGIARASYSIALSAMDPFRQGE</sequence>
<dbReference type="AlphaFoldDB" id="A0A5R9GWC1"/>
<dbReference type="RefSeq" id="WP_138238662.1">
    <property type="nucleotide sequence ID" value="NZ_VBRY01000003.1"/>
</dbReference>
<protein>
    <submittedName>
        <fullName evidence="1">PD-(D/E)XK motif protein</fullName>
    </submittedName>
</protein>
<dbReference type="Pfam" id="PF14390">
    <property type="entry name" value="DUF4420"/>
    <property type="match status" value="1"/>
</dbReference>
<name>A0A5R9GWC1_9PROT</name>
<keyword evidence="2" id="KW-1185">Reference proteome</keyword>
<comment type="caution">
    <text evidence="1">The sequence shown here is derived from an EMBL/GenBank/DDBJ whole genome shotgun (WGS) entry which is preliminary data.</text>
</comment>
<accession>A0A5R9GWC1</accession>
<dbReference type="EMBL" id="VBRY01000003">
    <property type="protein sequence ID" value="TLS68327.1"/>
    <property type="molecule type" value="Genomic_DNA"/>
</dbReference>
<evidence type="ECO:0000313" key="2">
    <source>
        <dbReference type="Proteomes" id="UP000306585"/>
    </source>
</evidence>
<evidence type="ECO:0000313" key="1">
    <source>
        <dbReference type="EMBL" id="TLS68327.1"/>
    </source>
</evidence>
<gene>
    <name evidence="1" type="ORF">FEF65_04885</name>
</gene>
<dbReference type="InterPro" id="IPR025534">
    <property type="entry name" value="DUF4420"/>
</dbReference>
<reference evidence="1 2" key="1">
    <citation type="journal article" date="2019" name="Appl. Environ. Microbiol.">
        <title>Environmental Evidence and Genomic Insight of Iron-oxidizing Bacteria Preference Towards More Corrosion Resistant Stainless Steel at Higher Salinities.</title>
        <authorList>
            <person name="Garrison C.E."/>
            <person name="Price K.A."/>
            <person name="Field E.K."/>
        </authorList>
    </citation>
    <scope>NUCLEOTIDE SEQUENCE [LARGE SCALE GENOMIC DNA]</scope>
    <source>
        <strain evidence="1 2">P3</strain>
    </source>
</reference>
<dbReference type="Proteomes" id="UP000306585">
    <property type="component" value="Unassembled WGS sequence"/>
</dbReference>
<proteinExistence type="predicted"/>
<organism evidence="1 2">
    <name type="scientific">Mariprofundus erugo</name>
    <dbReference type="NCBI Taxonomy" id="2528639"/>
    <lineage>
        <taxon>Bacteria</taxon>
        <taxon>Pseudomonadati</taxon>
        <taxon>Pseudomonadota</taxon>
        <taxon>Candidatius Mariprofundia</taxon>
        <taxon>Mariprofundales</taxon>
        <taxon>Mariprofundaceae</taxon>
        <taxon>Mariprofundus</taxon>
    </lineage>
</organism>